<keyword evidence="4" id="KW-0472">Membrane</keyword>
<evidence type="ECO:0000256" key="2">
    <source>
        <dbReference type="ARBA" id="ARBA00022692"/>
    </source>
</evidence>
<name>A0A0B2QNU1_GLYSO</name>
<comment type="subcellular location">
    <subcellularLocation>
        <location evidence="6">Nucleus outer membrane</location>
        <topology evidence="6">Single-pass membrane protein</topology>
    </subcellularLocation>
</comment>
<gene>
    <name evidence="7" type="ORF">glysoja_030170</name>
</gene>
<reference evidence="7" key="1">
    <citation type="submission" date="2014-07" db="EMBL/GenBank/DDBJ databases">
        <title>Identification of a novel salt tolerance gene in wild soybean by whole-genome sequencing.</title>
        <authorList>
            <person name="Lam H.-M."/>
            <person name="Qi X."/>
            <person name="Li M.-W."/>
            <person name="Liu X."/>
            <person name="Xie M."/>
            <person name="Ni M."/>
            <person name="Xu X."/>
        </authorList>
    </citation>
    <scope>NUCLEOTIDE SEQUENCE [LARGE SCALE GENOMIC DNA]</scope>
    <source>
        <tissue evidence="7">Root</tissue>
    </source>
</reference>
<dbReference type="AlphaFoldDB" id="A0A0B2QNU1"/>
<organism evidence="7">
    <name type="scientific">Glycine soja</name>
    <name type="common">Wild soybean</name>
    <dbReference type="NCBI Taxonomy" id="3848"/>
    <lineage>
        <taxon>Eukaryota</taxon>
        <taxon>Viridiplantae</taxon>
        <taxon>Streptophyta</taxon>
        <taxon>Embryophyta</taxon>
        <taxon>Tracheophyta</taxon>
        <taxon>Spermatophyta</taxon>
        <taxon>Magnoliopsida</taxon>
        <taxon>eudicotyledons</taxon>
        <taxon>Gunneridae</taxon>
        <taxon>Pentapetalae</taxon>
        <taxon>rosids</taxon>
        <taxon>fabids</taxon>
        <taxon>Fabales</taxon>
        <taxon>Fabaceae</taxon>
        <taxon>Papilionoideae</taxon>
        <taxon>50 kb inversion clade</taxon>
        <taxon>NPAAA clade</taxon>
        <taxon>indigoferoid/millettioid clade</taxon>
        <taxon>Phaseoleae</taxon>
        <taxon>Glycine</taxon>
        <taxon>Glycine subgen. Soja</taxon>
    </lineage>
</organism>
<dbReference type="InterPro" id="IPR029058">
    <property type="entry name" value="AB_hydrolase_fold"/>
</dbReference>
<keyword evidence="5" id="KW-0539">Nucleus</keyword>
<evidence type="ECO:0000256" key="6">
    <source>
        <dbReference type="ARBA" id="ARBA00034303"/>
    </source>
</evidence>
<keyword evidence="2 7" id="KW-0812">Transmembrane</keyword>
<evidence type="ECO:0000256" key="5">
    <source>
        <dbReference type="ARBA" id="ARBA00023242"/>
    </source>
</evidence>
<evidence type="ECO:0000313" key="7">
    <source>
        <dbReference type="EMBL" id="KHN23110.1"/>
    </source>
</evidence>
<dbReference type="Gene3D" id="3.40.50.1820">
    <property type="entry name" value="alpha/beta hydrolase"/>
    <property type="match status" value="1"/>
</dbReference>
<dbReference type="PANTHER" id="PTHR12265:SF30">
    <property type="entry name" value="TRANSMEMBRANE PROTEIN 53"/>
    <property type="match status" value="1"/>
</dbReference>
<dbReference type="Pfam" id="PF05705">
    <property type="entry name" value="DUF829"/>
    <property type="match status" value="1"/>
</dbReference>
<proteinExistence type="inferred from homology"/>
<protein>
    <submittedName>
        <fullName evidence="7">Transmembrane protein 53</fullName>
    </submittedName>
</protein>
<dbReference type="SUPFAM" id="SSF53474">
    <property type="entry name" value="alpha/beta-Hydrolases"/>
    <property type="match status" value="1"/>
</dbReference>
<accession>A0A0B2QNU1</accession>
<dbReference type="Proteomes" id="UP000053555">
    <property type="component" value="Unassembled WGS sequence"/>
</dbReference>
<dbReference type="InterPro" id="IPR008547">
    <property type="entry name" value="DUF829_TMEM53"/>
</dbReference>
<dbReference type="EMBL" id="KN656547">
    <property type="protein sequence ID" value="KHN23110.1"/>
    <property type="molecule type" value="Genomic_DNA"/>
</dbReference>
<comment type="similarity">
    <text evidence="1">Belongs to the TMEM53 family.</text>
</comment>
<sequence>MSSFSGAIQRPLVAAAAVAVASFSADLSDKLPSRDCSTSDLAHSTPCSNIQESDSSWVSHISDSKLANLSFVTQIPVPVPNVQFRVPSLGQNCVSNFYHSSVASSPLLRNLYHSADLPRVSRSAAYSHGISNSTSEAEVMYKWHLPELNALDDSSCSLTKSRTVVVLLGWLGARQKHLKKYAEWYTLRGFHVVTFTFPMGEVLSYQPGGKAEQNVHLLVDHLAEWLEGESDKNLVFHTFSNTGWLTYGVILEHFQNQDPTITERIKGCIVDSAPVAYPDPQVWASGFSAAFLKKNSVATKGRVFSDQSGIKVSIGSEDDLGLKPALTEAALLLILKKFFEIILDLPSVNRRLSDVMSMLSSKQPSCPQLYMYSSADRVIPADSVESFVEAQRRAGHDVRACNFVSSPHVDHFRNDPKLYTSQLSQFLEECVVSRCKSY</sequence>
<evidence type="ECO:0000256" key="4">
    <source>
        <dbReference type="ARBA" id="ARBA00023136"/>
    </source>
</evidence>
<evidence type="ECO:0000256" key="1">
    <source>
        <dbReference type="ARBA" id="ARBA00007387"/>
    </source>
</evidence>
<dbReference type="PANTHER" id="PTHR12265">
    <property type="entry name" value="TRANSMEMBRANE PROTEIN 53"/>
    <property type="match status" value="1"/>
</dbReference>
<evidence type="ECO:0000256" key="3">
    <source>
        <dbReference type="ARBA" id="ARBA00022989"/>
    </source>
</evidence>
<keyword evidence="3" id="KW-1133">Transmembrane helix</keyword>
<dbReference type="GO" id="GO:0005640">
    <property type="term" value="C:nuclear outer membrane"/>
    <property type="evidence" value="ECO:0007669"/>
    <property type="project" value="UniProtKB-SubCell"/>
</dbReference>